<dbReference type="EMBL" id="CAJHCQ010000006">
    <property type="protein sequence ID" value="CAD6533934.1"/>
    <property type="molecule type" value="Genomic_DNA"/>
</dbReference>
<keyword evidence="2" id="KW-0560">Oxidoreductase</keyword>
<dbReference type="Gene3D" id="3.90.56.10">
    <property type="entry name" value="Monooxygenase component MmoB/DmpM"/>
    <property type="match status" value="1"/>
</dbReference>
<accession>A0ABM8NMX0</accession>
<evidence type="ECO:0000313" key="2">
    <source>
        <dbReference type="EMBL" id="CAD6533934.1"/>
    </source>
</evidence>
<sequence length="95" mass="10884">MAATANLVGPVLRMVDDVDAVVRAIVEDNPEREIELIDRGAYIRVQAEGYLRVSRESIERQVGRPYQMRELEQMLASFAGRIETTSDEVIWRYTV</sequence>
<name>A0ABM8NMX0_9BURK</name>
<evidence type="ECO:0000256" key="1">
    <source>
        <dbReference type="ARBA" id="ARBA00006313"/>
    </source>
</evidence>
<protein>
    <submittedName>
        <fullName evidence="2">Alkene monooxygenase system, effector subunit</fullName>
    </submittedName>
</protein>
<keyword evidence="2" id="KW-0503">Monooxygenase</keyword>
<reference evidence="2 3" key="1">
    <citation type="submission" date="2020-10" db="EMBL/GenBank/DDBJ databases">
        <authorList>
            <person name="Peeters C."/>
        </authorList>
    </citation>
    <scope>NUCLEOTIDE SEQUENCE [LARGE SCALE GENOMIC DNA]</scope>
    <source>
        <strain evidence="2 3">LMG 27952</strain>
    </source>
</reference>
<dbReference type="InterPro" id="IPR003454">
    <property type="entry name" value="MOase_MmoB_DmpM"/>
</dbReference>
<dbReference type="GO" id="GO:0004497">
    <property type="term" value="F:monooxygenase activity"/>
    <property type="evidence" value="ECO:0007669"/>
    <property type="project" value="UniProtKB-KW"/>
</dbReference>
<dbReference type="SUPFAM" id="SSF56029">
    <property type="entry name" value="Monooxygenase (hydroxylase) regulatory protein"/>
    <property type="match status" value="1"/>
</dbReference>
<keyword evidence="3" id="KW-1185">Reference proteome</keyword>
<comment type="similarity">
    <text evidence="1">Belongs to the TmoD/XamoD family.</text>
</comment>
<dbReference type="Pfam" id="PF02406">
    <property type="entry name" value="MmoB_DmpM"/>
    <property type="match status" value="1"/>
</dbReference>
<proteinExistence type="inferred from homology"/>
<dbReference type="RefSeq" id="WP_201696566.1">
    <property type="nucleotide sequence ID" value="NZ_CAJHCQ010000006.1"/>
</dbReference>
<organism evidence="2 3">
    <name type="scientific">Paraburkholderia hiiakae</name>
    <dbReference type="NCBI Taxonomy" id="1081782"/>
    <lineage>
        <taxon>Bacteria</taxon>
        <taxon>Pseudomonadati</taxon>
        <taxon>Pseudomonadota</taxon>
        <taxon>Betaproteobacteria</taxon>
        <taxon>Burkholderiales</taxon>
        <taxon>Burkholderiaceae</taxon>
        <taxon>Paraburkholderia</taxon>
    </lineage>
</organism>
<evidence type="ECO:0000313" key="3">
    <source>
        <dbReference type="Proteomes" id="UP000656319"/>
    </source>
</evidence>
<gene>
    <name evidence="2" type="primary">xamoD</name>
    <name evidence="2" type="ORF">LMG27952_02852</name>
</gene>
<dbReference type="Proteomes" id="UP000656319">
    <property type="component" value="Unassembled WGS sequence"/>
</dbReference>
<dbReference type="InterPro" id="IPR036889">
    <property type="entry name" value="mOase_MmoB_DmpM_sf"/>
</dbReference>
<comment type="caution">
    <text evidence="2">The sequence shown here is derived from an EMBL/GenBank/DDBJ whole genome shotgun (WGS) entry which is preliminary data.</text>
</comment>